<dbReference type="PANTHER" id="PTHR36068:SF1">
    <property type="entry name" value="OS01G0102500 PROTEIN"/>
    <property type="match status" value="1"/>
</dbReference>
<organism evidence="1 2">
    <name type="scientific">Rhynchospora breviuscula</name>
    <dbReference type="NCBI Taxonomy" id="2022672"/>
    <lineage>
        <taxon>Eukaryota</taxon>
        <taxon>Viridiplantae</taxon>
        <taxon>Streptophyta</taxon>
        <taxon>Embryophyta</taxon>
        <taxon>Tracheophyta</taxon>
        <taxon>Spermatophyta</taxon>
        <taxon>Magnoliopsida</taxon>
        <taxon>Liliopsida</taxon>
        <taxon>Poales</taxon>
        <taxon>Cyperaceae</taxon>
        <taxon>Cyperoideae</taxon>
        <taxon>Rhynchosporeae</taxon>
        <taxon>Rhynchospora</taxon>
    </lineage>
</organism>
<dbReference type="PANTHER" id="PTHR36068">
    <property type="entry name" value="OS01G0102500 PROTEIN"/>
    <property type="match status" value="1"/>
</dbReference>
<dbReference type="AlphaFoldDB" id="A0A9Q0D1V4"/>
<sequence>MGKLLCDSSAASVETLAPATPPSGSPLHWALPLPPPSTTGYGWGEVAGLEDQQRRKLERISDRGVAWKVPDSDPVSSSDLGNDREAIYQIFRLEHGGEVKSDGNCLFTAARRSMGVKMSARELRRCTVRRFQEEYEKEENKEGIDLAIRNMYSPDLKAGWGVHVVQEVKLLARKEDRLGMDSAINELMELGIQREIAAETIYKERCISVNDWSGWAKYMSISGSDEDEHDIITLQYTEEGLLSIDENRDGHAAAFGDDIALECLATDFKREVYVVQAHGSDAMVDEDNCVFFLPHCPRGPICGAPIFLFMKGTGWCCAGADHYEPLITSLIPNVSHDKAAIVL</sequence>
<name>A0A9Q0D1V4_9POAL</name>
<gene>
    <name evidence="1" type="ORF">LUZ63_004105</name>
</gene>
<reference evidence="1" key="1">
    <citation type="journal article" date="2022" name="Cell">
        <title>Repeat-based holocentromeres influence genome architecture and karyotype evolution.</title>
        <authorList>
            <person name="Hofstatter P.G."/>
            <person name="Thangavel G."/>
            <person name="Lux T."/>
            <person name="Neumann P."/>
            <person name="Vondrak T."/>
            <person name="Novak P."/>
            <person name="Zhang M."/>
            <person name="Costa L."/>
            <person name="Castellani M."/>
            <person name="Scott A."/>
            <person name="Toegelov H."/>
            <person name="Fuchs J."/>
            <person name="Mata-Sucre Y."/>
            <person name="Dias Y."/>
            <person name="Vanzela A.L.L."/>
            <person name="Huettel B."/>
            <person name="Almeida C.C.S."/>
            <person name="Simkova H."/>
            <person name="Souza G."/>
            <person name="Pedrosa-Harand A."/>
            <person name="Macas J."/>
            <person name="Mayer K.F.X."/>
            <person name="Houben A."/>
            <person name="Marques A."/>
        </authorList>
    </citation>
    <scope>NUCLEOTIDE SEQUENCE</scope>
    <source>
        <strain evidence="1">RhyBre1mFocal</strain>
    </source>
</reference>
<evidence type="ECO:0008006" key="3">
    <source>
        <dbReference type="Google" id="ProtNLM"/>
    </source>
</evidence>
<comment type="caution">
    <text evidence="1">The sequence shown here is derived from an EMBL/GenBank/DDBJ whole genome shotgun (WGS) entry which is preliminary data.</text>
</comment>
<keyword evidence="2" id="KW-1185">Reference proteome</keyword>
<dbReference type="Proteomes" id="UP001151287">
    <property type="component" value="Unassembled WGS sequence"/>
</dbReference>
<dbReference type="EMBL" id="JAMQYH010000001">
    <property type="protein sequence ID" value="KAJ1704326.1"/>
    <property type="molecule type" value="Genomic_DNA"/>
</dbReference>
<proteinExistence type="predicted"/>
<evidence type="ECO:0000313" key="1">
    <source>
        <dbReference type="EMBL" id="KAJ1704326.1"/>
    </source>
</evidence>
<accession>A0A9Q0D1V4</accession>
<protein>
    <recommendedName>
        <fullName evidence="3">OTU domain-containing protein</fullName>
    </recommendedName>
</protein>
<evidence type="ECO:0000313" key="2">
    <source>
        <dbReference type="Proteomes" id="UP001151287"/>
    </source>
</evidence>
<dbReference type="OrthoDB" id="155203at2759"/>